<keyword evidence="2" id="KW-0245">EGF-like domain</keyword>
<dbReference type="Proteomes" id="UP000276133">
    <property type="component" value="Unassembled WGS sequence"/>
</dbReference>
<evidence type="ECO:0000259" key="6">
    <source>
        <dbReference type="PROSITE" id="PS50026"/>
    </source>
</evidence>
<dbReference type="AlphaFoldDB" id="A0A3M7PHX8"/>
<keyword evidence="8" id="KW-1185">Reference proteome</keyword>
<proteinExistence type="predicted"/>
<dbReference type="Gene3D" id="2.10.25.10">
    <property type="entry name" value="Laminin"/>
    <property type="match status" value="1"/>
</dbReference>
<keyword evidence="4" id="KW-1133">Transmembrane helix</keyword>
<dbReference type="PANTHER" id="PTHR15036">
    <property type="entry name" value="PIKACHURIN-LIKE PROTEIN"/>
    <property type="match status" value="1"/>
</dbReference>
<protein>
    <submittedName>
        <fullName evidence="7">Neurexin-1 isoform X3</fullName>
    </submittedName>
</protein>
<dbReference type="PROSITE" id="PS50025">
    <property type="entry name" value="LAM_G_DOMAIN"/>
    <property type="match status" value="1"/>
</dbReference>
<sequence length="673" mass="77557">MLLKFDFLEVGFSTRKILPAEYHSYESIDLASQFVQHKTSGKIDTRSSGSFSGQMQQLIINGKSYFELISNGNLDEYVNRSATFYRSDIPNMHPLKFSANSWISVPKIDASHLLLIQFHLKTTHLNGLILFNKGLEQDFLAVEMFNGQIRFVFSLDSKISVLESSLKDKLNNNKWHLVSIWRATKTNFELTVDSVVFKLSLETLNENLELNLVDDLYIGGYKKNLFNFLGKDFNIMSEYGFKGCLASLEINGRNPDFDQYLKKTEKMSGRVVKGCENDFDCLPSTCKNGGLCIEKWDENRIFCDCDATTFTGTFCEKKSIGFEVNKGIAYFDYKSPFYWQEDTLTFAIETRTNDALLFRAYSGRSNKTLIVEINDGFVQAIFVDLHATIYLHTFKNYRINDNQYHKIHMNVFDFDSLLIVDDNQAIKEIIMDNKYNQFKKYKILPIDRNQNSIHVEIAGSKFFLNNSNHPDEVHFLNNFHGNIYGLVYNQFRILDLLSLKDQRIRTIGNFNPLKESLFKINELNHDQEFYSSQNLIPPIPKYETKNDEDKSFNQQPHSESITTKQSIMTNSESVNYSSMVHATSDANQLKESIFSTNLIVLTIFGSVIIVIVLTYAFCKYRSLDEGTYTIDETQNCGPFAELDVPLNNSSKSGRKIKNKRKIMLNASNKEWFV</sequence>
<dbReference type="InterPro" id="IPR050372">
    <property type="entry name" value="Neurexin-related_CASP"/>
</dbReference>
<keyword evidence="4" id="KW-0472">Membrane</keyword>
<evidence type="ECO:0000256" key="2">
    <source>
        <dbReference type="PROSITE-ProRule" id="PRU00076"/>
    </source>
</evidence>
<dbReference type="OrthoDB" id="6275838at2759"/>
<feature type="region of interest" description="Disordered" evidence="3">
    <location>
        <begin position="546"/>
        <end position="565"/>
    </location>
</feature>
<feature type="compositionally biased region" description="Polar residues" evidence="3">
    <location>
        <begin position="552"/>
        <end position="565"/>
    </location>
</feature>
<keyword evidence="4" id="KW-0812">Transmembrane</keyword>
<feature type="disulfide bond" evidence="2">
    <location>
        <begin position="286"/>
        <end position="303"/>
    </location>
</feature>
<dbReference type="SMART" id="SM00282">
    <property type="entry name" value="LamG"/>
    <property type="match status" value="2"/>
</dbReference>
<dbReference type="EMBL" id="REGN01010584">
    <property type="protein sequence ID" value="RMZ98741.1"/>
    <property type="molecule type" value="Genomic_DNA"/>
</dbReference>
<dbReference type="InterPro" id="IPR013320">
    <property type="entry name" value="ConA-like_dom_sf"/>
</dbReference>
<evidence type="ECO:0000256" key="3">
    <source>
        <dbReference type="SAM" id="MobiDB-lite"/>
    </source>
</evidence>
<evidence type="ECO:0000259" key="5">
    <source>
        <dbReference type="PROSITE" id="PS50025"/>
    </source>
</evidence>
<gene>
    <name evidence="7" type="ORF">BpHYR1_044687</name>
</gene>
<evidence type="ECO:0000256" key="1">
    <source>
        <dbReference type="ARBA" id="ARBA00023157"/>
    </source>
</evidence>
<dbReference type="PANTHER" id="PTHR15036:SF89">
    <property type="entry name" value="NEUREXIN 1, ISOFORM F"/>
    <property type="match status" value="1"/>
</dbReference>
<organism evidence="7 8">
    <name type="scientific">Brachionus plicatilis</name>
    <name type="common">Marine rotifer</name>
    <name type="synonym">Brachionus muelleri</name>
    <dbReference type="NCBI Taxonomy" id="10195"/>
    <lineage>
        <taxon>Eukaryota</taxon>
        <taxon>Metazoa</taxon>
        <taxon>Spiralia</taxon>
        <taxon>Gnathifera</taxon>
        <taxon>Rotifera</taxon>
        <taxon>Eurotatoria</taxon>
        <taxon>Monogononta</taxon>
        <taxon>Pseudotrocha</taxon>
        <taxon>Ploima</taxon>
        <taxon>Brachionidae</taxon>
        <taxon>Brachionus</taxon>
    </lineage>
</organism>
<evidence type="ECO:0000313" key="7">
    <source>
        <dbReference type="EMBL" id="RMZ98741.1"/>
    </source>
</evidence>
<comment type="caution">
    <text evidence="7">The sequence shown here is derived from an EMBL/GenBank/DDBJ whole genome shotgun (WGS) entry which is preliminary data.</text>
</comment>
<dbReference type="STRING" id="10195.A0A3M7PHX8"/>
<accession>A0A3M7PHX8</accession>
<feature type="transmembrane region" description="Helical" evidence="4">
    <location>
        <begin position="598"/>
        <end position="618"/>
    </location>
</feature>
<evidence type="ECO:0000313" key="8">
    <source>
        <dbReference type="Proteomes" id="UP000276133"/>
    </source>
</evidence>
<dbReference type="InterPro" id="IPR000742">
    <property type="entry name" value="EGF"/>
</dbReference>
<name>A0A3M7PHX8_BRAPC</name>
<reference evidence="7 8" key="1">
    <citation type="journal article" date="2018" name="Sci. Rep.">
        <title>Genomic signatures of local adaptation to the degree of environmental predictability in rotifers.</title>
        <authorList>
            <person name="Franch-Gras L."/>
            <person name="Hahn C."/>
            <person name="Garcia-Roger E.M."/>
            <person name="Carmona M.J."/>
            <person name="Serra M."/>
            <person name="Gomez A."/>
        </authorList>
    </citation>
    <scope>NUCLEOTIDE SEQUENCE [LARGE SCALE GENOMIC DNA]</scope>
    <source>
        <strain evidence="7">HYR1</strain>
    </source>
</reference>
<dbReference type="InterPro" id="IPR001791">
    <property type="entry name" value="Laminin_G"/>
</dbReference>
<dbReference type="Pfam" id="PF02210">
    <property type="entry name" value="Laminin_G_2"/>
    <property type="match status" value="2"/>
</dbReference>
<comment type="caution">
    <text evidence="2">Lacks conserved residue(s) required for the propagation of feature annotation.</text>
</comment>
<dbReference type="PROSITE" id="PS50026">
    <property type="entry name" value="EGF_3"/>
    <property type="match status" value="1"/>
</dbReference>
<feature type="domain" description="EGF-like" evidence="6">
    <location>
        <begin position="277"/>
        <end position="316"/>
    </location>
</feature>
<evidence type="ECO:0000256" key="4">
    <source>
        <dbReference type="SAM" id="Phobius"/>
    </source>
</evidence>
<keyword evidence="1 2" id="KW-1015">Disulfide bond</keyword>
<dbReference type="SUPFAM" id="SSF49899">
    <property type="entry name" value="Concanavalin A-like lectins/glucanases"/>
    <property type="match status" value="2"/>
</dbReference>
<dbReference type="Gene3D" id="2.60.120.200">
    <property type="match status" value="2"/>
</dbReference>
<dbReference type="CDD" id="cd00110">
    <property type="entry name" value="LamG"/>
    <property type="match status" value="1"/>
</dbReference>
<feature type="domain" description="Laminin G" evidence="5">
    <location>
        <begin position="92"/>
        <end position="275"/>
    </location>
</feature>